<evidence type="ECO:0008006" key="4">
    <source>
        <dbReference type="Google" id="ProtNLM"/>
    </source>
</evidence>
<evidence type="ECO:0000313" key="2">
    <source>
        <dbReference type="EMBL" id="GEA60402.1"/>
    </source>
</evidence>
<keyword evidence="3" id="KW-1185">Reference proteome</keyword>
<evidence type="ECO:0000313" key="3">
    <source>
        <dbReference type="Proteomes" id="UP000318242"/>
    </source>
</evidence>
<dbReference type="EMBL" id="BJLH01000006">
    <property type="protein sequence ID" value="GEA60402.1"/>
    <property type="molecule type" value="Genomic_DNA"/>
</dbReference>
<proteinExistence type="predicted"/>
<gene>
    <name evidence="2" type="ORF">VCO01S_15950</name>
</gene>
<dbReference type="Proteomes" id="UP000318242">
    <property type="component" value="Unassembled WGS sequence"/>
</dbReference>
<protein>
    <recommendedName>
        <fullName evidence="4">Glycine zipper domain-containing protein</fullName>
    </recommendedName>
</protein>
<organism evidence="2 3">
    <name type="scientific">Vibrio comitans NBRC 102076</name>
    <dbReference type="NCBI Taxonomy" id="1219078"/>
    <lineage>
        <taxon>Bacteria</taxon>
        <taxon>Pseudomonadati</taxon>
        <taxon>Pseudomonadota</taxon>
        <taxon>Gammaproteobacteria</taxon>
        <taxon>Vibrionales</taxon>
        <taxon>Vibrionaceae</taxon>
        <taxon>Vibrio</taxon>
    </lineage>
</organism>
<sequence length="164" mass="17283">MYLLFFEWLVLVKLSAFQTILTIEVAMTMRTKSTLLLLIASLFTVTGCASNEAMDAENKNAGRNRGAIGGALLGATAGALTGDASLAAKGAVAGGVAGGVAGSMKDVDDARAKDRSEIQADGLKQDNRSDAEKRLAELEAEVKIKELEAKLAEMEKQEDDSEES</sequence>
<feature type="region of interest" description="Disordered" evidence="1">
    <location>
        <begin position="108"/>
        <end position="131"/>
    </location>
</feature>
<evidence type="ECO:0000256" key="1">
    <source>
        <dbReference type="SAM" id="MobiDB-lite"/>
    </source>
</evidence>
<name>A0A4Y3IMV1_9VIBR</name>
<accession>A0A4Y3IMV1</accession>
<reference evidence="2 3" key="1">
    <citation type="submission" date="2019-06" db="EMBL/GenBank/DDBJ databases">
        <title>Whole genome shotgun sequence of Vibrio comitans NBRC 102076.</title>
        <authorList>
            <person name="Hosoyama A."/>
            <person name="Uohara A."/>
            <person name="Ohji S."/>
            <person name="Ichikawa N."/>
        </authorList>
    </citation>
    <scope>NUCLEOTIDE SEQUENCE [LARGE SCALE GENOMIC DNA]</scope>
    <source>
        <strain evidence="2 3">NBRC 102076</strain>
    </source>
</reference>
<comment type="caution">
    <text evidence="2">The sequence shown here is derived from an EMBL/GenBank/DDBJ whole genome shotgun (WGS) entry which is preliminary data.</text>
</comment>
<dbReference type="AlphaFoldDB" id="A0A4Y3IMV1"/>